<dbReference type="RefSeq" id="WP_341877928.1">
    <property type="nucleotide sequence ID" value="NZ_CP121687.1"/>
</dbReference>
<sequence>MADETTRNRTNNESNFSIGHVLMRLVGTAIVLAITAFFTPGFRITNLWSLIVASIVITAIDYLIERFTGIDASPFGRGVVGFIVSVAIIFFTRYIVSGFDVTLWGAIIGSVVIGIINALTPGRAL</sequence>
<keyword evidence="1" id="KW-1133">Transmembrane helix</keyword>
<keyword evidence="1" id="KW-0812">Transmembrane</keyword>
<dbReference type="Proteomes" id="UP001486565">
    <property type="component" value="Chromosome"/>
</dbReference>
<feature type="transmembrane region" description="Helical" evidence="1">
    <location>
        <begin position="101"/>
        <end position="120"/>
    </location>
</feature>
<dbReference type="InterPro" id="IPR007165">
    <property type="entry name" value="Phage_holin_4_2"/>
</dbReference>
<feature type="transmembrane region" description="Helical" evidence="1">
    <location>
        <begin position="75"/>
        <end position="95"/>
    </location>
</feature>
<proteinExistence type="predicted"/>
<keyword evidence="3" id="KW-1185">Reference proteome</keyword>
<feature type="transmembrane region" description="Helical" evidence="1">
    <location>
        <begin position="45"/>
        <end position="63"/>
    </location>
</feature>
<dbReference type="PANTHER" id="PTHR37309:SF1">
    <property type="entry name" value="SLR0284 PROTEIN"/>
    <property type="match status" value="1"/>
</dbReference>
<organism evidence="2 3">
    <name type="scientific">Defluviitalea saccharophila</name>
    <dbReference type="NCBI Taxonomy" id="879970"/>
    <lineage>
        <taxon>Bacteria</taxon>
        <taxon>Bacillati</taxon>
        <taxon>Bacillota</taxon>
        <taxon>Clostridia</taxon>
        <taxon>Lachnospirales</taxon>
        <taxon>Defluviitaleaceae</taxon>
        <taxon>Defluviitalea</taxon>
    </lineage>
</organism>
<evidence type="ECO:0000313" key="3">
    <source>
        <dbReference type="Proteomes" id="UP001486565"/>
    </source>
</evidence>
<protein>
    <submittedName>
        <fullName evidence="2">Phage holin family protein</fullName>
    </submittedName>
</protein>
<dbReference type="EMBL" id="CP121687">
    <property type="protein sequence ID" value="WZL70967.1"/>
    <property type="molecule type" value="Genomic_DNA"/>
</dbReference>
<dbReference type="Pfam" id="PF04020">
    <property type="entry name" value="Phage_holin_4_2"/>
    <property type="match status" value="1"/>
</dbReference>
<reference evidence="2 3" key="1">
    <citation type="submission" date="2023-03" db="EMBL/GenBank/DDBJ databases">
        <title>Novel Species.</title>
        <authorList>
            <person name="Ma S."/>
        </authorList>
    </citation>
    <scope>NUCLEOTIDE SEQUENCE [LARGE SCALE GENOMIC DNA]</scope>
    <source>
        <strain evidence="2 3">LIND6LT2</strain>
    </source>
</reference>
<evidence type="ECO:0000256" key="1">
    <source>
        <dbReference type="SAM" id="Phobius"/>
    </source>
</evidence>
<name>A0ABZ2YAA8_9FIRM</name>
<dbReference type="PANTHER" id="PTHR37309">
    <property type="entry name" value="SLR0284 PROTEIN"/>
    <property type="match status" value="1"/>
</dbReference>
<keyword evidence="1" id="KW-0472">Membrane</keyword>
<feature type="transmembrane region" description="Helical" evidence="1">
    <location>
        <begin position="21"/>
        <end position="39"/>
    </location>
</feature>
<gene>
    <name evidence="2" type="ORF">QBE51_05445</name>
</gene>
<accession>A0ABZ2YAA8</accession>
<evidence type="ECO:0000313" key="2">
    <source>
        <dbReference type="EMBL" id="WZL70967.1"/>
    </source>
</evidence>